<sequence length="114" mass="12365">MMKALPKSGTFMFALALSCATSARADDDLQIARGKEIVQTNCARCHAVGLTDKSTHPDAPPFRSLSSRYPIEDLEEALGEGISTGHPDMPEFVATPSQIDGIIAYIKSLDRNER</sequence>
<evidence type="ECO:0000259" key="6">
    <source>
        <dbReference type="PROSITE" id="PS51007"/>
    </source>
</evidence>
<organism evidence="7 8">
    <name type="scientific">Mesorhizobium erdmanii</name>
    <dbReference type="NCBI Taxonomy" id="1777866"/>
    <lineage>
        <taxon>Bacteria</taxon>
        <taxon>Pseudomonadati</taxon>
        <taxon>Pseudomonadota</taxon>
        <taxon>Alphaproteobacteria</taxon>
        <taxon>Hyphomicrobiales</taxon>
        <taxon>Phyllobacteriaceae</taxon>
        <taxon>Mesorhizobium</taxon>
    </lineage>
</organism>
<reference evidence="7 8" key="1">
    <citation type="submission" date="2018-10" db="EMBL/GenBank/DDBJ databases">
        <authorList>
            <person name="Perry B.J."/>
            <person name="Sullivan J.T."/>
            <person name="Murphy R.J.T."/>
            <person name="Ramsay J.P."/>
            <person name="Ronson C.W."/>
        </authorList>
    </citation>
    <scope>NUCLEOTIDE SEQUENCE [LARGE SCALE GENOMIC DNA]</scope>
    <source>
        <strain evidence="7 8">NZP2014</strain>
    </source>
</reference>
<dbReference type="GO" id="GO:0046872">
    <property type="term" value="F:metal ion binding"/>
    <property type="evidence" value="ECO:0007669"/>
    <property type="project" value="UniProtKB-KW"/>
</dbReference>
<dbReference type="GO" id="GO:0009055">
    <property type="term" value="F:electron transfer activity"/>
    <property type="evidence" value="ECO:0007669"/>
    <property type="project" value="InterPro"/>
</dbReference>
<evidence type="ECO:0000313" key="7">
    <source>
        <dbReference type="EMBL" id="QKC80163.1"/>
    </source>
</evidence>
<evidence type="ECO:0000256" key="5">
    <source>
        <dbReference type="SAM" id="SignalP"/>
    </source>
</evidence>
<dbReference type="AlphaFoldDB" id="A0A6M7UW90"/>
<keyword evidence="3 4" id="KW-0408">Iron</keyword>
<evidence type="ECO:0000256" key="4">
    <source>
        <dbReference type="PROSITE-ProRule" id="PRU00433"/>
    </source>
</evidence>
<dbReference type="KEGG" id="merd:EB233_28390"/>
<dbReference type="InterPro" id="IPR036909">
    <property type="entry name" value="Cyt_c-like_dom_sf"/>
</dbReference>
<keyword evidence="8" id="KW-1185">Reference proteome</keyword>
<dbReference type="SUPFAM" id="SSF46626">
    <property type="entry name" value="Cytochrome c"/>
    <property type="match status" value="1"/>
</dbReference>
<dbReference type="EMBL" id="CP033361">
    <property type="protein sequence ID" value="QKC80163.1"/>
    <property type="molecule type" value="Genomic_DNA"/>
</dbReference>
<feature type="signal peptide" evidence="5">
    <location>
        <begin position="1"/>
        <end position="25"/>
    </location>
</feature>
<evidence type="ECO:0000256" key="1">
    <source>
        <dbReference type="ARBA" id="ARBA00022617"/>
    </source>
</evidence>
<dbReference type="InterPro" id="IPR009056">
    <property type="entry name" value="Cyt_c-like_dom"/>
</dbReference>
<dbReference type="Pfam" id="PF00034">
    <property type="entry name" value="Cytochrom_C"/>
    <property type="match status" value="1"/>
</dbReference>
<keyword evidence="5" id="KW-0732">Signal</keyword>
<accession>A0A6M7UW90</accession>
<dbReference type="PROSITE" id="PS51257">
    <property type="entry name" value="PROKAR_LIPOPROTEIN"/>
    <property type="match status" value="1"/>
</dbReference>
<evidence type="ECO:0000313" key="8">
    <source>
        <dbReference type="Proteomes" id="UP000503339"/>
    </source>
</evidence>
<dbReference type="GO" id="GO:0020037">
    <property type="term" value="F:heme binding"/>
    <property type="evidence" value="ECO:0007669"/>
    <property type="project" value="InterPro"/>
</dbReference>
<name>A0A6M7UW90_9HYPH</name>
<evidence type="ECO:0000256" key="3">
    <source>
        <dbReference type="ARBA" id="ARBA00023004"/>
    </source>
</evidence>
<dbReference type="PROSITE" id="PS51007">
    <property type="entry name" value="CYTC"/>
    <property type="match status" value="1"/>
</dbReference>
<feature type="domain" description="Cytochrome c" evidence="6">
    <location>
        <begin position="29"/>
        <end position="110"/>
    </location>
</feature>
<keyword evidence="1 4" id="KW-0349">Heme</keyword>
<evidence type="ECO:0000256" key="2">
    <source>
        <dbReference type="ARBA" id="ARBA00022723"/>
    </source>
</evidence>
<feature type="chain" id="PRO_5026926920" evidence="5">
    <location>
        <begin position="26"/>
        <end position="114"/>
    </location>
</feature>
<proteinExistence type="predicted"/>
<keyword evidence="2 4" id="KW-0479">Metal-binding</keyword>
<dbReference type="Proteomes" id="UP000503339">
    <property type="component" value="Chromosome"/>
</dbReference>
<dbReference type="Gene3D" id="1.10.760.10">
    <property type="entry name" value="Cytochrome c-like domain"/>
    <property type="match status" value="1"/>
</dbReference>
<protein>
    <submittedName>
        <fullName evidence="7">Cytochrome c</fullName>
    </submittedName>
</protein>
<gene>
    <name evidence="7" type="ORF">EB233_28390</name>
</gene>